<evidence type="ECO:0000313" key="1">
    <source>
        <dbReference type="EMBL" id="GIP61108.1"/>
    </source>
</evidence>
<organism evidence="1 2">
    <name type="scientific">Paenibacillus woosongensis</name>
    <dbReference type="NCBI Taxonomy" id="307580"/>
    <lineage>
        <taxon>Bacteria</taxon>
        <taxon>Bacillati</taxon>
        <taxon>Bacillota</taxon>
        <taxon>Bacilli</taxon>
        <taxon>Bacillales</taxon>
        <taxon>Paenibacillaceae</taxon>
        <taxon>Paenibacillus</taxon>
    </lineage>
</organism>
<proteinExistence type="predicted"/>
<comment type="caution">
    <text evidence="1">The sequence shown here is derived from an EMBL/GenBank/DDBJ whole genome shotgun (WGS) entry which is preliminary data.</text>
</comment>
<gene>
    <name evidence="1" type="ORF">J15TS10_49220</name>
</gene>
<dbReference type="Proteomes" id="UP000681290">
    <property type="component" value="Unassembled WGS sequence"/>
</dbReference>
<sequence length="64" mass="7456">MSKKKVFIIDKDSMYFGHWGFIEKYDGEFYHVSGGSISSSYGELTPIFNRDQIRITRKPTDDIC</sequence>
<keyword evidence="2" id="KW-1185">Reference proteome</keyword>
<evidence type="ECO:0000313" key="2">
    <source>
        <dbReference type="Proteomes" id="UP000681290"/>
    </source>
</evidence>
<reference evidence="1 2" key="1">
    <citation type="submission" date="2021-03" db="EMBL/GenBank/DDBJ databases">
        <title>Antimicrobial resistance genes in bacteria isolated from Japanese honey, and their potential for conferring macrolide and lincosamide resistance in the American foulbrood pathogen Paenibacillus larvae.</title>
        <authorList>
            <person name="Okamoto M."/>
            <person name="Kumagai M."/>
            <person name="Kanamori H."/>
            <person name="Takamatsu D."/>
        </authorList>
    </citation>
    <scope>NUCLEOTIDE SEQUENCE [LARGE SCALE GENOMIC DNA]</scope>
    <source>
        <strain evidence="1 2">J15TS10</strain>
    </source>
</reference>
<dbReference type="EMBL" id="BOSM01000014">
    <property type="protein sequence ID" value="GIP61108.1"/>
    <property type="molecule type" value="Genomic_DNA"/>
</dbReference>
<accession>A0ABQ4MYV1</accession>
<protein>
    <submittedName>
        <fullName evidence="1">Uncharacterized protein</fullName>
    </submittedName>
</protein>
<name>A0ABQ4MYV1_9BACL</name>